<accession>A0A9N9ZYS0</accession>
<dbReference type="EMBL" id="OU963862">
    <property type="protein sequence ID" value="CAH0380601.1"/>
    <property type="molecule type" value="Genomic_DNA"/>
</dbReference>
<dbReference type="InterPro" id="IPR011989">
    <property type="entry name" value="ARM-like"/>
</dbReference>
<name>A0A9N9ZYS0_BEMTA</name>
<dbReference type="Pfam" id="PF04826">
    <property type="entry name" value="Arm_2"/>
    <property type="match status" value="1"/>
</dbReference>
<keyword evidence="6" id="KW-1133">Transmembrane helix</keyword>
<dbReference type="PANTHER" id="PTHR15712">
    <property type="entry name" value="ARMADILLO REPEAT CONTAINING PROTEIN"/>
    <property type="match status" value="1"/>
</dbReference>
<evidence type="ECO:0000256" key="2">
    <source>
        <dbReference type="ARBA" id="ARBA00004325"/>
    </source>
</evidence>
<dbReference type="Proteomes" id="UP001152759">
    <property type="component" value="Chromosome 1"/>
</dbReference>
<dbReference type="InterPro" id="IPR006911">
    <property type="entry name" value="ARM-rpt_dom"/>
</dbReference>
<gene>
    <name evidence="10" type="ORF">BEMITA_LOCUS336</name>
</gene>
<dbReference type="InterPro" id="IPR000225">
    <property type="entry name" value="Armadillo"/>
</dbReference>
<keyword evidence="5" id="KW-0735">Signal-anchor</keyword>
<dbReference type="Gene3D" id="1.25.10.10">
    <property type="entry name" value="Leucine-rich Repeat Variant"/>
    <property type="match status" value="1"/>
</dbReference>
<dbReference type="SMART" id="SM00185">
    <property type="entry name" value="ARM"/>
    <property type="match status" value="4"/>
</dbReference>
<keyword evidence="4" id="KW-0812">Transmembrane</keyword>
<keyword evidence="11" id="KW-1185">Reference proteome</keyword>
<keyword evidence="7" id="KW-0496">Mitochondrion</keyword>
<sequence>MANSVGNDKTANKVALCSAVFAGFAYVGYSVVRTAFCRKLGQREGEGGYRQEHRLYFRRLSQTTQTDVLLGDLDLSGSKKIALRPFTVQERIRELNLRAKMFTDTVLAIQTNQSPHKSHSVHSARSLTASPWSSPRILSPVDVRHLLGSQSTENLTLIDIDTGVGSSLKRRWVRKSIRQKSPLPPPRAPSPKTLEKLKKTADKVLQEGADVGSVLDQLEHSNRTIDVNEAKTLVYLLHSTKDSVVEKVITTISNLSTFAANQNIFREVGCLSSLTSFLTHRNISVRLAALKALGNLALNADNQREMKDAIPILLSFVYKKQSNEELTHCALLTLSNVAVLNEWHEEFQPILHNLYNLLDTASPKVKVQALKLLINLSCNEEMIPSLLAAQAPKRLIYLLDGKTEDDILLRVVNLLVNLVRTARTYHLDPTLDLPPEEKAASPETMYAAIFGVNTQEKIRDKAFILSHKHSNEEIRAQASKLYDSLTC</sequence>
<evidence type="ECO:0000256" key="5">
    <source>
        <dbReference type="ARBA" id="ARBA00022968"/>
    </source>
</evidence>
<comment type="subcellular location">
    <subcellularLocation>
        <location evidence="1">Membrane</location>
        <topology evidence="1">Single-pass membrane protein</topology>
    </subcellularLocation>
    <subcellularLocation>
        <location evidence="2">Mitochondrion membrane</location>
    </subcellularLocation>
</comment>
<keyword evidence="8" id="KW-0472">Membrane</keyword>
<evidence type="ECO:0000256" key="1">
    <source>
        <dbReference type="ARBA" id="ARBA00004167"/>
    </source>
</evidence>
<proteinExistence type="inferred from homology"/>
<evidence type="ECO:0000313" key="10">
    <source>
        <dbReference type="EMBL" id="CAH0380601.1"/>
    </source>
</evidence>
<evidence type="ECO:0000256" key="4">
    <source>
        <dbReference type="ARBA" id="ARBA00022692"/>
    </source>
</evidence>
<dbReference type="AlphaFoldDB" id="A0A9N9ZYS0"/>
<dbReference type="PANTHER" id="PTHR15712:SF23">
    <property type="entry name" value="ARMADILLO REPEAT CONTAINING 10"/>
    <property type="match status" value="1"/>
</dbReference>
<evidence type="ECO:0000256" key="8">
    <source>
        <dbReference type="ARBA" id="ARBA00023136"/>
    </source>
</evidence>
<comment type="similarity">
    <text evidence="3">Belongs to the eutherian X-chromosome-specific Armcx family.</text>
</comment>
<dbReference type="GO" id="GO:0031966">
    <property type="term" value="C:mitochondrial membrane"/>
    <property type="evidence" value="ECO:0007669"/>
    <property type="project" value="UniProtKB-SubCell"/>
</dbReference>
<reference evidence="10" key="1">
    <citation type="submission" date="2021-12" db="EMBL/GenBank/DDBJ databases">
        <authorList>
            <person name="King R."/>
        </authorList>
    </citation>
    <scope>NUCLEOTIDE SEQUENCE</scope>
</reference>
<evidence type="ECO:0000259" key="9">
    <source>
        <dbReference type="Pfam" id="PF04826"/>
    </source>
</evidence>
<organism evidence="10 11">
    <name type="scientific">Bemisia tabaci</name>
    <name type="common">Sweetpotato whitefly</name>
    <name type="synonym">Aleurodes tabaci</name>
    <dbReference type="NCBI Taxonomy" id="7038"/>
    <lineage>
        <taxon>Eukaryota</taxon>
        <taxon>Metazoa</taxon>
        <taxon>Ecdysozoa</taxon>
        <taxon>Arthropoda</taxon>
        <taxon>Hexapoda</taxon>
        <taxon>Insecta</taxon>
        <taxon>Pterygota</taxon>
        <taxon>Neoptera</taxon>
        <taxon>Paraneoptera</taxon>
        <taxon>Hemiptera</taxon>
        <taxon>Sternorrhyncha</taxon>
        <taxon>Aleyrodoidea</taxon>
        <taxon>Aleyrodidae</taxon>
        <taxon>Aleyrodinae</taxon>
        <taxon>Bemisia</taxon>
    </lineage>
</organism>
<feature type="domain" description="Armadillo repeat-containing" evidence="9">
    <location>
        <begin position="226"/>
        <end position="424"/>
    </location>
</feature>
<dbReference type="KEGG" id="btab:109035243"/>
<dbReference type="InterPro" id="IPR051303">
    <property type="entry name" value="Armcx_regulator"/>
</dbReference>
<evidence type="ECO:0000256" key="3">
    <source>
        <dbReference type="ARBA" id="ARBA00010553"/>
    </source>
</evidence>
<evidence type="ECO:0000256" key="6">
    <source>
        <dbReference type="ARBA" id="ARBA00022989"/>
    </source>
</evidence>
<dbReference type="InterPro" id="IPR016024">
    <property type="entry name" value="ARM-type_fold"/>
</dbReference>
<dbReference type="SUPFAM" id="SSF48371">
    <property type="entry name" value="ARM repeat"/>
    <property type="match status" value="1"/>
</dbReference>
<evidence type="ECO:0000256" key="7">
    <source>
        <dbReference type="ARBA" id="ARBA00023128"/>
    </source>
</evidence>
<protein>
    <recommendedName>
        <fullName evidence="9">Armadillo repeat-containing domain-containing protein</fullName>
    </recommendedName>
</protein>
<evidence type="ECO:0000313" key="11">
    <source>
        <dbReference type="Proteomes" id="UP001152759"/>
    </source>
</evidence>